<dbReference type="Gene3D" id="3.40.50.720">
    <property type="entry name" value="NAD(P)-binding Rossmann-like Domain"/>
    <property type="match status" value="1"/>
</dbReference>
<protein>
    <submittedName>
        <fullName evidence="2">SDR family oxidoreductase</fullName>
    </submittedName>
</protein>
<dbReference type="RefSeq" id="WP_345578996.1">
    <property type="nucleotide sequence ID" value="NZ_BAABDQ010000062.1"/>
</dbReference>
<dbReference type="SUPFAM" id="SSF51735">
    <property type="entry name" value="NAD(P)-binding Rossmann-fold domains"/>
    <property type="match status" value="1"/>
</dbReference>
<dbReference type="EMBL" id="BAABDQ010000062">
    <property type="protein sequence ID" value="GAA3620606.1"/>
    <property type="molecule type" value="Genomic_DNA"/>
</dbReference>
<dbReference type="PANTHER" id="PTHR47129:SF1">
    <property type="entry name" value="NMRA-LIKE DOMAIN-CONTAINING PROTEIN"/>
    <property type="match status" value="1"/>
</dbReference>
<evidence type="ECO:0000313" key="3">
    <source>
        <dbReference type="Proteomes" id="UP001500630"/>
    </source>
</evidence>
<sequence length="291" mass="30538">MIVVSGASGQLGRLTVRHLLQRVDAARVVALSRTPGDLADLGVATRYANFDEPGSLTGAFEGAERLLLISMGSFTGLVPGHVNAIEAAAKAGVGQVIYTSFARAGEPGQPQALIENHRDTERLLAESGLTFTALRFNQWPEMWNLVGVPAIAVSTGVLPSNSGDGRVGHITRDDSAAVAAAVLADGGCEGQLLEVTGPAAVTDADVADTLSQVTGRTIRCEQVTDDELAAMLAGWGLPEPYVQGWTGLGAYKREGWFDVTTHAVERLTARPPASIGDYFAAHPEALRPARD</sequence>
<evidence type="ECO:0000313" key="2">
    <source>
        <dbReference type="EMBL" id="GAA3620606.1"/>
    </source>
</evidence>
<organism evidence="2 3">
    <name type="scientific">Nonomuraea rosea</name>
    <dbReference type="NCBI Taxonomy" id="638574"/>
    <lineage>
        <taxon>Bacteria</taxon>
        <taxon>Bacillati</taxon>
        <taxon>Actinomycetota</taxon>
        <taxon>Actinomycetes</taxon>
        <taxon>Streptosporangiales</taxon>
        <taxon>Streptosporangiaceae</taxon>
        <taxon>Nonomuraea</taxon>
    </lineage>
</organism>
<reference evidence="3" key="1">
    <citation type="journal article" date="2019" name="Int. J. Syst. Evol. Microbiol.">
        <title>The Global Catalogue of Microorganisms (GCM) 10K type strain sequencing project: providing services to taxonomists for standard genome sequencing and annotation.</title>
        <authorList>
            <consortium name="The Broad Institute Genomics Platform"/>
            <consortium name="The Broad Institute Genome Sequencing Center for Infectious Disease"/>
            <person name="Wu L."/>
            <person name="Ma J."/>
        </authorList>
    </citation>
    <scope>NUCLEOTIDE SEQUENCE [LARGE SCALE GENOMIC DNA]</scope>
    <source>
        <strain evidence="3">JCM 17326</strain>
    </source>
</reference>
<keyword evidence="3" id="KW-1185">Reference proteome</keyword>
<accession>A0ABP6ZWH2</accession>
<dbReference type="InterPro" id="IPR036291">
    <property type="entry name" value="NAD(P)-bd_dom_sf"/>
</dbReference>
<dbReference type="InterPro" id="IPR052718">
    <property type="entry name" value="NmrA-type_oxidoreductase"/>
</dbReference>
<dbReference type="Gene3D" id="3.90.25.10">
    <property type="entry name" value="UDP-galactose 4-epimerase, domain 1"/>
    <property type="match status" value="1"/>
</dbReference>
<dbReference type="PANTHER" id="PTHR47129">
    <property type="entry name" value="QUINONE OXIDOREDUCTASE 2"/>
    <property type="match status" value="1"/>
</dbReference>
<dbReference type="Proteomes" id="UP001500630">
    <property type="component" value="Unassembled WGS sequence"/>
</dbReference>
<gene>
    <name evidence="2" type="ORF">GCM10022419_127850</name>
</gene>
<dbReference type="Pfam" id="PF13460">
    <property type="entry name" value="NAD_binding_10"/>
    <property type="match status" value="1"/>
</dbReference>
<evidence type="ECO:0000259" key="1">
    <source>
        <dbReference type="Pfam" id="PF13460"/>
    </source>
</evidence>
<dbReference type="InterPro" id="IPR016040">
    <property type="entry name" value="NAD(P)-bd_dom"/>
</dbReference>
<proteinExistence type="predicted"/>
<feature type="domain" description="NAD(P)-binding" evidence="1">
    <location>
        <begin position="6"/>
        <end position="185"/>
    </location>
</feature>
<name>A0ABP6ZWH2_9ACTN</name>
<comment type="caution">
    <text evidence="2">The sequence shown here is derived from an EMBL/GenBank/DDBJ whole genome shotgun (WGS) entry which is preliminary data.</text>
</comment>